<proteinExistence type="predicted"/>
<reference evidence="2 3" key="1">
    <citation type="submission" date="2014-02" db="EMBL/GenBank/DDBJ databases">
        <title>Transposable element dynamics among asymbiotic and ectomycorrhizal Amanita fungi.</title>
        <authorList>
            <consortium name="DOE Joint Genome Institute"/>
            <person name="Hess J."/>
            <person name="Skrede I."/>
            <person name="Wolfe B."/>
            <person name="LaButti K."/>
            <person name="Ohm R.A."/>
            <person name="Grigoriev I.V."/>
            <person name="Pringle A."/>
        </authorList>
    </citation>
    <scope>NUCLEOTIDE SEQUENCE [LARGE SCALE GENOMIC DNA]</scope>
    <source>
        <strain evidence="2 3">SKay4041</strain>
    </source>
</reference>
<feature type="signal peptide" evidence="1">
    <location>
        <begin position="1"/>
        <end position="20"/>
    </location>
</feature>
<keyword evidence="1" id="KW-0732">Signal</keyword>
<evidence type="ECO:0000313" key="3">
    <source>
        <dbReference type="Proteomes" id="UP000242287"/>
    </source>
</evidence>
<dbReference type="EMBL" id="KZ303384">
    <property type="protein sequence ID" value="PFH44554.1"/>
    <property type="molecule type" value="Genomic_DNA"/>
</dbReference>
<evidence type="ECO:0000256" key="1">
    <source>
        <dbReference type="SAM" id="SignalP"/>
    </source>
</evidence>
<sequence length="61" mass="6998">MAGWATLYALWVAILTVIEDKKVELEFIAGEYNPADLLMKNLANIKFAQFRNELGLKFYSD</sequence>
<keyword evidence="3" id="KW-1185">Reference proteome</keyword>
<gene>
    <name evidence="2" type="ORF">AMATHDRAFT_11539</name>
</gene>
<name>A0A2A9N7A5_9AGAR</name>
<evidence type="ECO:0000313" key="2">
    <source>
        <dbReference type="EMBL" id="PFH44554.1"/>
    </source>
</evidence>
<feature type="chain" id="PRO_5012676500" evidence="1">
    <location>
        <begin position="21"/>
        <end position="61"/>
    </location>
</feature>
<organism evidence="2 3">
    <name type="scientific">Amanita thiersii Skay4041</name>
    <dbReference type="NCBI Taxonomy" id="703135"/>
    <lineage>
        <taxon>Eukaryota</taxon>
        <taxon>Fungi</taxon>
        <taxon>Dikarya</taxon>
        <taxon>Basidiomycota</taxon>
        <taxon>Agaricomycotina</taxon>
        <taxon>Agaricomycetes</taxon>
        <taxon>Agaricomycetidae</taxon>
        <taxon>Agaricales</taxon>
        <taxon>Pluteineae</taxon>
        <taxon>Amanitaceae</taxon>
        <taxon>Amanita</taxon>
    </lineage>
</organism>
<dbReference type="Proteomes" id="UP000242287">
    <property type="component" value="Unassembled WGS sequence"/>
</dbReference>
<accession>A0A2A9N7A5</accession>
<dbReference type="AlphaFoldDB" id="A0A2A9N7A5"/>
<protein>
    <submittedName>
        <fullName evidence="2">Uncharacterized protein</fullName>
    </submittedName>
</protein>